<evidence type="ECO:0000256" key="8">
    <source>
        <dbReference type="ARBA" id="ARBA00023242"/>
    </source>
</evidence>
<evidence type="ECO:0000256" key="1">
    <source>
        <dbReference type="ARBA" id="ARBA00004123"/>
    </source>
</evidence>
<evidence type="ECO:0000256" key="2">
    <source>
        <dbReference type="ARBA" id="ARBA00004496"/>
    </source>
</evidence>
<keyword evidence="7" id="KW-0508">mRNA splicing</keyword>
<sequence length="412" mass="46535">MEESFEVRVKRLFGSHLFDKVPSSSFSDKAWSVAAGEVERHQWNRSSGEEEDESAPAFAGDRGDTPCSSAFFEPDGCLADMKRRKKREGNPRKEKEEIDADDDEIEEEDGEEKEGGRDEEGDEDERDVRSSIGLDPTLDREEEEDEYDRAALGQDKVTDRVYMNEVMDHGPHISIYSVVPEVYDNQGHDFYRDPRADRSAACKRIKEDAVSIPERPRSSPKITEVDPNLKPILKRRDSEDDPKPKKRVRFDPKFEEETRSVSQAAPQPMDASTDKDSNTSGVPDYLVNPSKYTKYTFDSVDENDEEMNKKAFQDFQRLINRSNRTNKLDSSFELPGSVTFTPRKKLTVDAMSIDVGPTASEEVAAVSSSCLVGMAAGVGNETCEMEEDIVEEKPAIRAKPARKYRSKVADEE</sequence>
<feature type="compositionally biased region" description="Basic and acidic residues" evidence="11">
    <location>
        <begin position="190"/>
        <end position="217"/>
    </location>
</feature>
<evidence type="ECO:0000313" key="13">
    <source>
        <dbReference type="Proteomes" id="UP001210211"/>
    </source>
</evidence>
<feature type="compositionally biased region" description="Acidic residues" evidence="11">
    <location>
        <begin position="97"/>
        <end position="112"/>
    </location>
</feature>
<keyword evidence="4" id="KW-0963">Cytoplasm</keyword>
<gene>
    <name evidence="12" type="ORF">LUZ61_000930</name>
</gene>
<feature type="compositionally biased region" description="Basic and acidic residues" evidence="11">
    <location>
        <begin position="234"/>
        <end position="259"/>
    </location>
</feature>
<evidence type="ECO:0000256" key="3">
    <source>
        <dbReference type="ARBA" id="ARBA00010362"/>
    </source>
</evidence>
<keyword evidence="13" id="KW-1185">Reference proteome</keyword>
<comment type="similarity">
    <text evidence="3">Belongs to the TSSC4 family.</text>
</comment>
<evidence type="ECO:0000256" key="7">
    <source>
        <dbReference type="ARBA" id="ARBA00023187"/>
    </source>
</evidence>
<evidence type="ECO:0000256" key="11">
    <source>
        <dbReference type="SAM" id="MobiDB-lite"/>
    </source>
</evidence>
<dbReference type="GO" id="GO:0005737">
    <property type="term" value="C:cytoplasm"/>
    <property type="evidence" value="ECO:0007669"/>
    <property type="project" value="UniProtKB-SubCell"/>
</dbReference>
<dbReference type="GO" id="GO:0005681">
    <property type="term" value="C:spliceosomal complex"/>
    <property type="evidence" value="ECO:0007669"/>
    <property type="project" value="UniProtKB-KW"/>
</dbReference>
<evidence type="ECO:0000256" key="5">
    <source>
        <dbReference type="ARBA" id="ARBA00022664"/>
    </source>
</evidence>
<accession>A0AAD6EQH9</accession>
<keyword evidence="5" id="KW-0507">mRNA processing</keyword>
<dbReference type="AlphaFoldDB" id="A0AAD6EQH9"/>
<keyword evidence="8" id="KW-0539">Nucleus</keyword>
<proteinExistence type="inferred from homology"/>
<dbReference type="Pfam" id="PF15264">
    <property type="entry name" value="TSSC4"/>
    <property type="match status" value="1"/>
</dbReference>
<evidence type="ECO:0000256" key="10">
    <source>
        <dbReference type="ARBA" id="ARBA00045970"/>
    </source>
</evidence>
<dbReference type="GO" id="GO:0006397">
    <property type="term" value="P:mRNA processing"/>
    <property type="evidence" value="ECO:0007669"/>
    <property type="project" value="UniProtKB-KW"/>
</dbReference>
<comment type="caution">
    <text evidence="12">The sequence shown here is derived from an EMBL/GenBank/DDBJ whole genome shotgun (WGS) entry which is preliminary data.</text>
</comment>
<evidence type="ECO:0000256" key="4">
    <source>
        <dbReference type="ARBA" id="ARBA00022490"/>
    </source>
</evidence>
<feature type="region of interest" description="Disordered" evidence="11">
    <location>
        <begin position="40"/>
        <end position="158"/>
    </location>
</feature>
<keyword evidence="6" id="KW-0747">Spliceosome</keyword>
<dbReference type="PANTHER" id="PTHR13445">
    <property type="entry name" value="TUMOR SUPPRESSING SUBTRANSFERABLE CANDIDATE 4 TSSC4"/>
    <property type="match status" value="1"/>
</dbReference>
<dbReference type="Proteomes" id="UP001210211">
    <property type="component" value="Unassembled WGS sequence"/>
</dbReference>
<evidence type="ECO:0000256" key="6">
    <source>
        <dbReference type="ARBA" id="ARBA00022728"/>
    </source>
</evidence>
<reference evidence="12 13" key="1">
    <citation type="journal article" date="2022" name="Cell">
        <title>Repeat-based holocentromeres influence genome architecture and karyotype evolution.</title>
        <authorList>
            <person name="Hofstatter P.G."/>
            <person name="Thangavel G."/>
            <person name="Lux T."/>
            <person name="Neumann P."/>
            <person name="Vondrak T."/>
            <person name="Novak P."/>
            <person name="Zhang M."/>
            <person name="Costa L."/>
            <person name="Castellani M."/>
            <person name="Scott A."/>
            <person name="Toegelov H."/>
            <person name="Fuchs J."/>
            <person name="Mata-Sucre Y."/>
            <person name="Dias Y."/>
            <person name="Vanzela A.L.L."/>
            <person name="Huettel B."/>
            <person name="Almeida C.C.S."/>
            <person name="Simkova H."/>
            <person name="Souza G."/>
            <person name="Pedrosa-Harand A."/>
            <person name="Macas J."/>
            <person name="Mayer K.F.X."/>
            <person name="Houben A."/>
            <person name="Marques A."/>
        </authorList>
    </citation>
    <scope>NUCLEOTIDE SEQUENCE [LARGE SCALE GENOMIC DNA]</scope>
    <source>
        <strain evidence="12">RhyTen1mFocal</strain>
    </source>
</reference>
<evidence type="ECO:0000313" key="12">
    <source>
        <dbReference type="EMBL" id="KAJ3697225.1"/>
    </source>
</evidence>
<dbReference type="PANTHER" id="PTHR13445:SF3">
    <property type="entry name" value="U5 SMALL NUCLEAR RIBONUCLEOPROTEIN TSSC4"/>
    <property type="match status" value="1"/>
</dbReference>
<organism evidence="12 13">
    <name type="scientific">Rhynchospora tenuis</name>
    <dbReference type="NCBI Taxonomy" id="198213"/>
    <lineage>
        <taxon>Eukaryota</taxon>
        <taxon>Viridiplantae</taxon>
        <taxon>Streptophyta</taxon>
        <taxon>Embryophyta</taxon>
        <taxon>Tracheophyta</taxon>
        <taxon>Spermatophyta</taxon>
        <taxon>Magnoliopsida</taxon>
        <taxon>Liliopsida</taxon>
        <taxon>Poales</taxon>
        <taxon>Cyperaceae</taxon>
        <taxon>Cyperoideae</taxon>
        <taxon>Rhynchosporeae</taxon>
        <taxon>Rhynchospora</taxon>
    </lineage>
</organism>
<dbReference type="EMBL" id="JAMRDG010000001">
    <property type="protein sequence ID" value="KAJ3697225.1"/>
    <property type="molecule type" value="Genomic_DNA"/>
</dbReference>
<name>A0AAD6EQH9_9POAL</name>
<protein>
    <recommendedName>
        <fullName evidence="9">U5 small nuclear ribonucleoprotein TSSC4</fullName>
    </recommendedName>
</protein>
<feature type="region of interest" description="Disordered" evidence="11">
    <location>
        <begin position="190"/>
        <end position="286"/>
    </location>
</feature>
<dbReference type="GO" id="GO:0008380">
    <property type="term" value="P:RNA splicing"/>
    <property type="evidence" value="ECO:0007669"/>
    <property type="project" value="UniProtKB-KW"/>
</dbReference>
<evidence type="ECO:0000256" key="9">
    <source>
        <dbReference type="ARBA" id="ARBA00035304"/>
    </source>
</evidence>
<comment type="subcellular location">
    <subcellularLocation>
        <location evidence="2">Cytoplasm</location>
    </subcellularLocation>
    <subcellularLocation>
        <location evidence="1">Nucleus</location>
    </subcellularLocation>
</comment>
<dbReference type="InterPro" id="IPR029338">
    <property type="entry name" value="TSSC4"/>
</dbReference>
<comment type="function">
    <text evidence="10">Protein associated with the U5 snRNP, during its maturation and its post-splicing recycling and which is required for spliceosomal tri-snRNP complex assembly in the nucleus. Has a molecular sequestering activity and transiently hinders SNRNP200 binding sites for constitutive splicing factors that intervene later during the assembly of the spliceosome and splicing. Together with its molecular sequestering activity, may also function as a molecular adapter and placeholder, coordinating the assembly of the U5 snRNP and its association with the U4/U6 di-snRNP.</text>
</comment>